<gene>
    <name evidence="1" type="ORF">FHS19_006885</name>
</gene>
<dbReference type="Proteomes" id="UP000517523">
    <property type="component" value="Unassembled WGS sequence"/>
</dbReference>
<dbReference type="EMBL" id="JACHXJ010000012">
    <property type="protein sequence ID" value="MBB3132158.1"/>
    <property type="molecule type" value="Genomic_DNA"/>
</dbReference>
<dbReference type="RefSeq" id="WP_183587743.1">
    <property type="nucleotide sequence ID" value="NZ_JACHXJ010000012.1"/>
</dbReference>
<comment type="caution">
    <text evidence="1">The sequence shown here is derived from an EMBL/GenBank/DDBJ whole genome shotgun (WGS) entry which is preliminary data.</text>
</comment>
<evidence type="ECO:0000313" key="1">
    <source>
        <dbReference type="EMBL" id="MBB3132158.1"/>
    </source>
</evidence>
<reference evidence="1 2" key="1">
    <citation type="submission" date="2020-08" db="EMBL/GenBank/DDBJ databases">
        <title>Genomic Encyclopedia of Type Strains, Phase III (KMG-III): the genomes of soil and plant-associated and newly described type strains.</title>
        <authorList>
            <person name="Whitman W."/>
        </authorList>
    </citation>
    <scope>NUCLEOTIDE SEQUENCE [LARGE SCALE GENOMIC DNA]</scope>
    <source>
        <strain evidence="1 2">CECT 5831</strain>
    </source>
</reference>
<name>A0A839U3D0_9BACL</name>
<evidence type="ECO:0000313" key="2">
    <source>
        <dbReference type="Proteomes" id="UP000517523"/>
    </source>
</evidence>
<dbReference type="AlphaFoldDB" id="A0A839U3D0"/>
<protein>
    <submittedName>
        <fullName evidence="1">Uncharacterized protein</fullName>
    </submittedName>
</protein>
<accession>A0A839U3D0</accession>
<sequence length="63" mass="7071">MRKGHPFMLQIPMLRTAQIKVGEVFQTEGIPPFKVHSIISIEFEGTKATIIGFVAKEDSGEKR</sequence>
<organism evidence="1 2">
    <name type="scientific">Paenibacillus rhizosphaerae</name>
    <dbReference type="NCBI Taxonomy" id="297318"/>
    <lineage>
        <taxon>Bacteria</taxon>
        <taxon>Bacillati</taxon>
        <taxon>Bacillota</taxon>
        <taxon>Bacilli</taxon>
        <taxon>Bacillales</taxon>
        <taxon>Paenibacillaceae</taxon>
        <taxon>Paenibacillus</taxon>
    </lineage>
</organism>
<proteinExistence type="predicted"/>